<sequence>GKDIVQFAKAVEISSPEIDKKVCNGDHATGTSSETGGYKPEPTSDATAQCSNLSSTKGQKSFSTFVKDVELHNKNWPTGRIYASKAKDGTPNGNANAVAVDLTKLTPEEKTIVA</sequence>
<dbReference type="EMBL" id="AB537196">
    <property type="protein sequence ID" value="BAJ08276.1"/>
    <property type="molecule type" value="Genomic_DNA"/>
</dbReference>
<dbReference type="AlphaFoldDB" id="D6RTW8"/>
<reference evidence="2" key="1">
    <citation type="submission" date="2009-12" db="EMBL/GenBank/DDBJ databases">
        <title>Prevalence of Anaplasma phagocytophilum infection in field-collected ticks and pastured cattle in Hokkaido, and their genetic diversity of p44.</title>
        <authorList>
            <person name="Murase Y."/>
            <person name="Konnai S."/>
            <person name="Hidano A."/>
            <person name="Githaka N.W."/>
            <person name="Sugimoto C."/>
            <person name="Ohashi K."/>
        </authorList>
    </citation>
    <scope>NUCLEOTIDE SEQUENCE</scope>
</reference>
<accession>D6RTW8</accession>
<protein>
    <submittedName>
        <fullName evidence="2">p44 outer membrane protein</fullName>
    </submittedName>
</protein>
<feature type="compositionally biased region" description="Polar residues" evidence="1">
    <location>
        <begin position="44"/>
        <end position="53"/>
    </location>
</feature>
<feature type="non-terminal residue" evidence="2">
    <location>
        <position position="1"/>
    </location>
</feature>
<feature type="region of interest" description="Disordered" evidence="1">
    <location>
        <begin position="21"/>
        <end position="53"/>
    </location>
</feature>
<feature type="non-terminal residue" evidence="2">
    <location>
        <position position="114"/>
    </location>
</feature>
<evidence type="ECO:0000313" key="2">
    <source>
        <dbReference type="EMBL" id="BAJ08276.1"/>
    </source>
</evidence>
<organism evidence="2">
    <name type="scientific">Anaplasma phagocytophilum</name>
    <name type="common">Ehrlichia phagocytophila</name>
    <dbReference type="NCBI Taxonomy" id="948"/>
    <lineage>
        <taxon>Bacteria</taxon>
        <taxon>Pseudomonadati</taxon>
        <taxon>Pseudomonadota</taxon>
        <taxon>Alphaproteobacteria</taxon>
        <taxon>Rickettsiales</taxon>
        <taxon>Anaplasmataceae</taxon>
        <taxon>Anaplasma</taxon>
        <taxon>phagocytophilum group</taxon>
    </lineage>
</organism>
<evidence type="ECO:0000256" key="1">
    <source>
        <dbReference type="SAM" id="MobiDB-lite"/>
    </source>
</evidence>
<gene>
    <name evidence="2" type="primary">p44</name>
</gene>
<proteinExistence type="predicted"/>
<name>D6RTW8_ANAPH</name>